<feature type="transmembrane region" description="Helical" evidence="1">
    <location>
        <begin position="36"/>
        <end position="57"/>
    </location>
</feature>
<dbReference type="Proteomes" id="UP001242045">
    <property type="component" value="Unassembled WGS sequence"/>
</dbReference>
<comment type="caution">
    <text evidence="2">The sequence shown here is derived from an EMBL/GenBank/DDBJ whole genome shotgun (WGS) entry which is preliminary data.</text>
</comment>
<protein>
    <submittedName>
        <fullName evidence="2">Uncharacterized protein</fullName>
    </submittedName>
</protein>
<keyword evidence="1" id="KW-0472">Membrane</keyword>
<dbReference type="RefSeq" id="WP_306882445.1">
    <property type="nucleotide sequence ID" value="NZ_JAUSRD010000010.1"/>
</dbReference>
<organism evidence="2 3">
    <name type="scientific">Variovorax boronicumulans</name>
    <dbReference type="NCBI Taxonomy" id="436515"/>
    <lineage>
        <taxon>Bacteria</taxon>
        <taxon>Pseudomonadati</taxon>
        <taxon>Pseudomonadota</taxon>
        <taxon>Betaproteobacteria</taxon>
        <taxon>Burkholderiales</taxon>
        <taxon>Comamonadaceae</taxon>
        <taxon>Variovorax</taxon>
    </lineage>
</organism>
<keyword evidence="1" id="KW-1133">Transmembrane helix</keyword>
<evidence type="ECO:0000313" key="2">
    <source>
        <dbReference type="EMBL" id="MDP9894990.1"/>
    </source>
</evidence>
<proteinExistence type="predicted"/>
<reference evidence="2" key="1">
    <citation type="submission" date="2023-07" db="EMBL/GenBank/DDBJ databases">
        <title>Sorghum-associated microbial communities from plants grown in Nebraska, USA.</title>
        <authorList>
            <person name="Schachtman D."/>
        </authorList>
    </citation>
    <scope>NUCLEOTIDE SEQUENCE</scope>
    <source>
        <strain evidence="2">DS3754</strain>
    </source>
</reference>
<evidence type="ECO:0000313" key="3">
    <source>
        <dbReference type="Proteomes" id="UP001242045"/>
    </source>
</evidence>
<dbReference type="AlphaFoldDB" id="A0AAW8D1B1"/>
<accession>A0AAW8D1B1</accession>
<sequence>MQMTGFSIEHGLILLIATAISGVPLWRIVARTGHPGIVAILFSIPLVNVGVLWWLAYGNQQPT</sequence>
<keyword evidence="1" id="KW-0812">Transmembrane</keyword>
<evidence type="ECO:0000256" key="1">
    <source>
        <dbReference type="SAM" id="Phobius"/>
    </source>
</evidence>
<feature type="transmembrane region" description="Helical" evidence="1">
    <location>
        <begin position="12"/>
        <end position="30"/>
    </location>
</feature>
<dbReference type="EMBL" id="JAUSRD010000010">
    <property type="protein sequence ID" value="MDP9894990.1"/>
    <property type="molecule type" value="Genomic_DNA"/>
</dbReference>
<name>A0AAW8D1B1_9BURK</name>
<gene>
    <name evidence="2" type="ORF">J2W31_004115</name>
</gene>